<gene>
    <name evidence="2" type="ORF">GFB56_30030</name>
</gene>
<evidence type="ECO:0000313" key="3">
    <source>
        <dbReference type="Proteomes" id="UP000744980"/>
    </source>
</evidence>
<proteinExistence type="predicted"/>
<reference evidence="2 3" key="1">
    <citation type="submission" date="2020-01" db="EMBL/GenBank/DDBJ databases">
        <title>Draft genome assembly of Ensifer adhaerens T173.</title>
        <authorList>
            <person name="Craig J.E."/>
            <person name="Stinchcombe J.R."/>
        </authorList>
    </citation>
    <scope>NUCLEOTIDE SEQUENCE [LARGE SCALE GENOMIC DNA]</scope>
    <source>
        <strain evidence="2 3">T173</strain>
    </source>
</reference>
<protein>
    <submittedName>
        <fullName evidence="2">Nutrient deprivation-induced protein</fullName>
    </submittedName>
</protein>
<dbReference type="Proteomes" id="UP000744980">
    <property type="component" value="Unassembled WGS sequence"/>
</dbReference>
<evidence type="ECO:0000256" key="1">
    <source>
        <dbReference type="SAM" id="MobiDB-lite"/>
    </source>
</evidence>
<dbReference type="AlphaFoldDB" id="A0AAW4FUL3"/>
<organism evidence="2 3">
    <name type="scientific">Ensifer canadensis</name>
    <dbReference type="NCBI Taxonomy" id="555315"/>
    <lineage>
        <taxon>Bacteria</taxon>
        <taxon>Pseudomonadati</taxon>
        <taxon>Pseudomonadota</taxon>
        <taxon>Alphaproteobacteria</taxon>
        <taxon>Hyphomicrobiales</taxon>
        <taxon>Rhizobiaceae</taxon>
        <taxon>Sinorhizobium/Ensifer group</taxon>
        <taxon>Ensifer</taxon>
    </lineage>
</organism>
<name>A0AAW4FUL3_9HYPH</name>
<sequence>MPPAEPGFAESTTDAAKPASLSDLKARVSDDLSAATDAVKDSANTAMERVQDTLAEKTTFAARQTAGIATALKKVGAELERGDQPEVGRYAKQIGASVAAVARNMEGRDLGEIAGMAEDFGRKQPVAFLGLAALAGVAASRFLAASARRASHAAASKSAAGDFQSLGAGSQVGGRDNG</sequence>
<dbReference type="EMBL" id="WXFA01000035">
    <property type="protein sequence ID" value="MBM3094979.1"/>
    <property type="molecule type" value="Genomic_DNA"/>
</dbReference>
<evidence type="ECO:0000313" key="2">
    <source>
        <dbReference type="EMBL" id="MBM3094979.1"/>
    </source>
</evidence>
<feature type="region of interest" description="Disordered" evidence="1">
    <location>
        <begin position="1"/>
        <end position="22"/>
    </location>
</feature>
<feature type="region of interest" description="Disordered" evidence="1">
    <location>
        <begin position="155"/>
        <end position="178"/>
    </location>
</feature>
<accession>A0AAW4FUL3</accession>
<comment type="caution">
    <text evidence="2">The sequence shown here is derived from an EMBL/GenBank/DDBJ whole genome shotgun (WGS) entry which is preliminary data.</text>
</comment>
<keyword evidence="3" id="KW-1185">Reference proteome</keyword>